<dbReference type="PROSITE" id="PS50222">
    <property type="entry name" value="EF_HAND_2"/>
    <property type="match status" value="1"/>
</dbReference>
<name>A0A081DFJ1_NONUL</name>
<dbReference type="EMBL" id="BBLG01000012">
    <property type="protein sequence ID" value="GAK77687.1"/>
    <property type="molecule type" value="Genomic_DNA"/>
</dbReference>
<protein>
    <recommendedName>
        <fullName evidence="2">EF-hand domain-containing protein</fullName>
    </recommendedName>
</protein>
<feature type="region of interest" description="Disordered" evidence="1">
    <location>
        <begin position="46"/>
        <end position="113"/>
    </location>
</feature>
<evidence type="ECO:0000313" key="6">
    <source>
        <dbReference type="Proteomes" id="UP000029226"/>
    </source>
</evidence>
<gene>
    <name evidence="3" type="ORF">JCM19296_3296</name>
    <name evidence="4" type="ORF">JCM19314_785</name>
</gene>
<evidence type="ECO:0000259" key="2">
    <source>
        <dbReference type="PROSITE" id="PS50222"/>
    </source>
</evidence>
<proteinExistence type="predicted"/>
<evidence type="ECO:0000313" key="3">
    <source>
        <dbReference type="EMBL" id="GAK77687.1"/>
    </source>
</evidence>
<dbReference type="AlphaFoldDB" id="A0A081DFJ1"/>
<dbReference type="InterPro" id="IPR018247">
    <property type="entry name" value="EF_Hand_1_Ca_BS"/>
</dbReference>
<dbReference type="GO" id="GO:0005509">
    <property type="term" value="F:calcium ion binding"/>
    <property type="evidence" value="ECO:0007669"/>
    <property type="project" value="InterPro"/>
</dbReference>
<dbReference type="Pfam" id="PF13202">
    <property type="entry name" value="EF-hand_5"/>
    <property type="match status" value="2"/>
</dbReference>
<dbReference type="InterPro" id="IPR011992">
    <property type="entry name" value="EF-hand-dom_pair"/>
</dbReference>
<organism evidence="3 5">
    <name type="scientific">Nonlabens ulvanivorans</name>
    <name type="common">Persicivirga ulvanivorans</name>
    <dbReference type="NCBI Taxonomy" id="906888"/>
    <lineage>
        <taxon>Bacteria</taxon>
        <taxon>Pseudomonadati</taxon>
        <taxon>Bacteroidota</taxon>
        <taxon>Flavobacteriia</taxon>
        <taxon>Flavobacteriales</taxon>
        <taxon>Flavobacteriaceae</taxon>
        <taxon>Nonlabens</taxon>
    </lineage>
</organism>
<dbReference type="PROSITE" id="PS51257">
    <property type="entry name" value="PROKAR_LIPOPROTEIN"/>
    <property type="match status" value="1"/>
</dbReference>
<reference evidence="5 6" key="1">
    <citation type="journal article" date="2014" name="Genome Announc.">
        <title>Draft Genome Sequences of Marine Flavobacterium Nonlabens Strains NR17, NR24, NR27, NR32, NR33, and Ara13.</title>
        <authorList>
            <person name="Nakanishi M."/>
            <person name="Meirelles P."/>
            <person name="Suzuki R."/>
            <person name="Takatani N."/>
            <person name="Mino S."/>
            <person name="Suda W."/>
            <person name="Oshima K."/>
            <person name="Hattori M."/>
            <person name="Ohkuma M."/>
            <person name="Hosokawa M."/>
            <person name="Miyashita K."/>
            <person name="Thompson F.L."/>
            <person name="Niwa A."/>
            <person name="Sawabe T."/>
            <person name="Sawabe T."/>
        </authorList>
    </citation>
    <scope>NUCLEOTIDE SEQUENCE [LARGE SCALE GENOMIC DNA]</scope>
    <source>
        <strain evidence="3">JCM 19296</strain>
        <strain evidence="4">JCM 19314</strain>
        <strain evidence="5">JCM19296</strain>
        <strain evidence="6">JCM19314</strain>
    </source>
</reference>
<evidence type="ECO:0000313" key="5">
    <source>
        <dbReference type="Proteomes" id="UP000028980"/>
    </source>
</evidence>
<feature type="domain" description="EF-hand" evidence="2">
    <location>
        <begin position="58"/>
        <end position="93"/>
    </location>
</feature>
<dbReference type="Proteomes" id="UP000028980">
    <property type="component" value="Unassembled WGS sequence"/>
</dbReference>
<dbReference type="PROSITE" id="PS00018">
    <property type="entry name" value="EF_HAND_1"/>
    <property type="match status" value="1"/>
</dbReference>
<evidence type="ECO:0000313" key="4">
    <source>
        <dbReference type="EMBL" id="GAL01341.1"/>
    </source>
</evidence>
<feature type="compositionally biased region" description="Basic and acidic residues" evidence="1">
    <location>
        <begin position="104"/>
        <end position="113"/>
    </location>
</feature>
<accession>A0A081DFJ1</accession>
<dbReference type="InterPro" id="IPR002048">
    <property type="entry name" value="EF_hand_dom"/>
</dbReference>
<dbReference type="Proteomes" id="UP000029226">
    <property type="component" value="Unassembled WGS sequence"/>
</dbReference>
<sequence length="113" mass="12043">MKALKSVAIAVGVVVLTSCGSTNTTEKAATSKNGEKPDAATLIQQMDTNKDGKLSIEEVQGPLKNDFDKIDTDDDGFLSLEELKNAPVPERRSGGPGQGGRPNGVDKYDYFIK</sequence>
<feature type="compositionally biased region" description="Basic and acidic residues" evidence="1">
    <location>
        <begin position="81"/>
        <end position="93"/>
    </location>
</feature>
<dbReference type="SUPFAM" id="SSF47473">
    <property type="entry name" value="EF-hand"/>
    <property type="match status" value="1"/>
</dbReference>
<comment type="caution">
    <text evidence="3">The sequence shown here is derived from an EMBL/GenBank/DDBJ whole genome shotgun (WGS) entry which is preliminary data.</text>
</comment>
<evidence type="ECO:0000256" key="1">
    <source>
        <dbReference type="SAM" id="MobiDB-lite"/>
    </source>
</evidence>
<dbReference type="EMBL" id="BBMM01000010">
    <property type="protein sequence ID" value="GAL01341.1"/>
    <property type="molecule type" value="Genomic_DNA"/>
</dbReference>
<dbReference type="Gene3D" id="1.10.238.10">
    <property type="entry name" value="EF-hand"/>
    <property type="match status" value="1"/>
</dbReference>